<feature type="domain" description="CNA-B" evidence="1">
    <location>
        <begin position="105"/>
        <end position="171"/>
    </location>
</feature>
<dbReference type="EMBL" id="AFZE01000020">
    <property type="protein sequence ID" value="EHL14971.1"/>
    <property type="molecule type" value="Genomic_DNA"/>
</dbReference>
<sequence length="247" mass="27317">KVQYSAQKIWQNAAKNNQNKVDVTLYAVKAGNKEEVQKLTITGNAQVQFDEVNKYGEDGEEIKYTVEESNPSVASQMVGNPIVDGTKYIFTNKVDDSAADKVQYSAQKIWQNAAKNNQNKVDVTLYAVKAGNKEEVQKLTITGNAQVQFDEVNKYGEDGEEIKYTVEESNPSVASQMVGNPIVDGTKYIFTNKVDDSAADKVQYSAQKIWQNAAKNNQNKVDVTLYAVKAGNKEEVQKLTITGNAQV</sequence>
<evidence type="ECO:0000259" key="1">
    <source>
        <dbReference type="Pfam" id="PF05738"/>
    </source>
</evidence>
<dbReference type="HOGENOM" id="CLU_098474_0_0_9"/>
<feature type="domain" description="CNA-B" evidence="1">
    <location>
        <begin position="5"/>
        <end position="71"/>
    </location>
</feature>
<dbReference type="SUPFAM" id="SSF49478">
    <property type="entry name" value="Cna protein B-type domain"/>
    <property type="match status" value="2"/>
</dbReference>
<evidence type="ECO:0000313" key="2">
    <source>
        <dbReference type="EMBL" id="EHL14971.1"/>
    </source>
</evidence>
<reference evidence="2 3" key="1">
    <citation type="submission" date="2011-08" db="EMBL/GenBank/DDBJ databases">
        <title>The Genome Sequence of Eubacteriaceae bacterium ACC19a.</title>
        <authorList>
            <consortium name="The Broad Institute Genome Sequencing Platform"/>
            <person name="Earl A."/>
            <person name="Ward D."/>
            <person name="Feldgarden M."/>
            <person name="Gevers D."/>
            <person name="Sizova M."/>
            <person name="Hazen A."/>
            <person name="Epstein S."/>
            <person name="Young S.K."/>
            <person name="Zeng Q."/>
            <person name="Gargeya S."/>
            <person name="Fitzgerald M."/>
            <person name="Haas B."/>
            <person name="Abouelleil A."/>
            <person name="Alvarado L."/>
            <person name="Arachchi H.M."/>
            <person name="Berlin A."/>
            <person name="Brown A."/>
            <person name="Chapman S.B."/>
            <person name="Chen Z."/>
            <person name="Dunbar C."/>
            <person name="Freedman E."/>
            <person name="Gearin G."/>
            <person name="Gellesch M."/>
            <person name="Goldberg J."/>
            <person name="Griggs A."/>
            <person name="Gujja S."/>
            <person name="Heiman D."/>
            <person name="Howarth C."/>
            <person name="Larson L."/>
            <person name="Lui A."/>
            <person name="MacDonald P.J.P."/>
            <person name="Montmayeur A."/>
            <person name="Murphy C."/>
            <person name="Neiman D."/>
            <person name="Pearson M."/>
            <person name="Priest M."/>
            <person name="Roberts A."/>
            <person name="Saif S."/>
            <person name="Shea T."/>
            <person name="Shenoy N."/>
            <person name="Sisk P."/>
            <person name="Stolte C."/>
            <person name="Sykes S."/>
            <person name="Wortman J."/>
            <person name="Nusbaum C."/>
            <person name="Birren B."/>
        </authorList>
    </citation>
    <scope>NUCLEOTIDE SEQUENCE [LARGE SCALE GENOMIC DNA]</scope>
    <source>
        <strain evidence="2 3">ACC19a</strain>
    </source>
</reference>
<dbReference type="InterPro" id="IPR008454">
    <property type="entry name" value="Collagen-bd_Cna-like_B-typ_dom"/>
</dbReference>
<dbReference type="RefSeq" id="WP_009526259.1">
    <property type="nucleotide sequence ID" value="NZ_JH414565.1"/>
</dbReference>
<proteinExistence type="predicted"/>
<organism evidence="2 3">
    <name type="scientific">Peptoanaerobacter stomatis</name>
    <dbReference type="NCBI Taxonomy" id="796937"/>
    <lineage>
        <taxon>Bacteria</taxon>
        <taxon>Bacillati</taxon>
        <taxon>Bacillota</taxon>
        <taxon>Clostridia</taxon>
        <taxon>Peptostreptococcales</taxon>
        <taxon>Filifactoraceae</taxon>
        <taxon>Peptoanaerobacter</taxon>
    </lineage>
</organism>
<dbReference type="Proteomes" id="UP000006437">
    <property type="component" value="Unassembled WGS sequence"/>
</dbReference>
<feature type="non-terminal residue" evidence="2">
    <location>
        <position position="1"/>
    </location>
</feature>
<name>G9X0V7_9FIRM</name>
<gene>
    <name evidence="2" type="ORF">HMPREF9629_02043</name>
</gene>
<protein>
    <recommendedName>
        <fullName evidence="1">CNA-B domain-containing protein</fullName>
    </recommendedName>
</protein>
<dbReference type="AlphaFoldDB" id="G9X0V7"/>
<evidence type="ECO:0000313" key="3">
    <source>
        <dbReference type="Proteomes" id="UP000006437"/>
    </source>
</evidence>
<accession>G9X0V7</accession>
<comment type="caution">
    <text evidence="2">The sequence shown here is derived from an EMBL/GenBank/DDBJ whole genome shotgun (WGS) entry which is preliminary data.</text>
</comment>
<dbReference type="Pfam" id="PF05738">
    <property type="entry name" value="Cna_B"/>
    <property type="match status" value="2"/>
</dbReference>
<dbReference type="Gene3D" id="2.60.40.1140">
    <property type="entry name" value="Collagen-binding surface protein Cna, B-type domain"/>
    <property type="match status" value="2"/>
</dbReference>
<feature type="non-terminal residue" evidence="2">
    <location>
        <position position="247"/>
    </location>
</feature>